<dbReference type="InterPro" id="IPR033900">
    <property type="entry name" value="Gram_neg_porin_domain"/>
</dbReference>
<dbReference type="SUPFAM" id="SSF56935">
    <property type="entry name" value="Porins"/>
    <property type="match status" value="1"/>
</dbReference>
<evidence type="ECO:0000313" key="14">
    <source>
        <dbReference type="Proteomes" id="UP000494255"/>
    </source>
</evidence>
<evidence type="ECO:0000256" key="1">
    <source>
        <dbReference type="ARBA" id="ARBA00004571"/>
    </source>
</evidence>
<evidence type="ECO:0000256" key="10">
    <source>
        <dbReference type="ARBA" id="ARBA00023237"/>
    </source>
</evidence>
<evidence type="ECO:0000313" key="13">
    <source>
        <dbReference type="EMBL" id="CAB3745593.1"/>
    </source>
</evidence>
<evidence type="ECO:0000256" key="8">
    <source>
        <dbReference type="ARBA" id="ARBA00023114"/>
    </source>
</evidence>
<keyword evidence="5" id="KW-0812">Transmembrane</keyword>
<organism evidence="13 14">
    <name type="scientific">Paraburkholderia sediminicola</name>
    <dbReference type="NCBI Taxonomy" id="458836"/>
    <lineage>
        <taxon>Bacteria</taxon>
        <taxon>Pseudomonadati</taxon>
        <taxon>Pseudomonadota</taxon>
        <taxon>Betaproteobacteria</taxon>
        <taxon>Burkholderiales</taxon>
        <taxon>Burkholderiaceae</taxon>
        <taxon>Paraburkholderia</taxon>
    </lineage>
</organism>
<keyword evidence="8" id="KW-0626">Porin</keyword>
<keyword evidence="7" id="KW-0406">Ion transport</keyword>
<dbReference type="GO" id="GO:0006811">
    <property type="term" value="P:monoatomic ion transport"/>
    <property type="evidence" value="ECO:0007669"/>
    <property type="project" value="UniProtKB-KW"/>
</dbReference>
<dbReference type="AlphaFoldDB" id="A0A6J5CTY7"/>
<dbReference type="InterPro" id="IPR002299">
    <property type="entry name" value="Porin_Neis"/>
</dbReference>
<comment type="subcellular location">
    <subcellularLocation>
        <location evidence="1">Cell outer membrane</location>
        <topology evidence="1">Multi-pass membrane protein</topology>
    </subcellularLocation>
</comment>
<keyword evidence="3" id="KW-0813">Transport</keyword>
<evidence type="ECO:0000256" key="9">
    <source>
        <dbReference type="ARBA" id="ARBA00023136"/>
    </source>
</evidence>
<dbReference type="PRINTS" id="PR00184">
    <property type="entry name" value="NEISSPPORIN"/>
</dbReference>
<feature type="domain" description="Porin" evidence="12">
    <location>
        <begin position="8"/>
        <end position="339"/>
    </location>
</feature>
<proteinExistence type="predicted"/>
<dbReference type="GO" id="GO:0015288">
    <property type="term" value="F:porin activity"/>
    <property type="evidence" value="ECO:0007669"/>
    <property type="project" value="UniProtKB-KW"/>
</dbReference>
<dbReference type="GeneID" id="97046247"/>
<evidence type="ECO:0000256" key="7">
    <source>
        <dbReference type="ARBA" id="ARBA00023065"/>
    </source>
</evidence>
<evidence type="ECO:0000256" key="6">
    <source>
        <dbReference type="ARBA" id="ARBA00022729"/>
    </source>
</evidence>
<reference evidence="13 14" key="1">
    <citation type="submission" date="2020-04" db="EMBL/GenBank/DDBJ databases">
        <authorList>
            <person name="De Canck E."/>
        </authorList>
    </citation>
    <scope>NUCLEOTIDE SEQUENCE [LARGE SCALE GENOMIC DNA]</scope>
    <source>
        <strain evidence="13 14">LMG 24238</strain>
    </source>
</reference>
<sequence length="377" mass="39672">MKKNLVAVLPLLMSSAAFSQTSVTLYGVIDEGLGFTNNSGGSQAWQFQSGWVAGSRWGLKGAEDLGAGLKAIFTIENGFDVNTGGLGQGGRMFGRQAFVGMQSESYGSLTFGRQYDSVVDYLAPLTSNGGTTGFIFSHPLDNDNTDNSFRLNNAVKFSSANYGGVKFGGAYAFSNQSGGFANNRVYSAGVSYSGAALSAAAVYLQANNPGANATGALATNDTNFTASREQIWGAGINYTIQSATLGFVYTHTNLNSPTASVYTGPFGVNPSSLKFDNFEVNGKYQFTPSFILAAMYTYTKGTFAGPTGKSKPKWHQAGLMVDYLLSKRTDVYAQAAYQHVADGTTGTPLDNALIPGAAGISSTTNQVVARVGIKHTF</sequence>
<evidence type="ECO:0000256" key="11">
    <source>
        <dbReference type="SAM" id="SignalP"/>
    </source>
</evidence>
<feature type="signal peptide" evidence="11">
    <location>
        <begin position="1"/>
        <end position="19"/>
    </location>
</feature>
<feature type="chain" id="PRO_5026710653" evidence="11">
    <location>
        <begin position="20"/>
        <end position="377"/>
    </location>
</feature>
<dbReference type="InterPro" id="IPR050298">
    <property type="entry name" value="Gram-neg_bact_OMP"/>
</dbReference>
<dbReference type="RefSeq" id="WP_175055058.1">
    <property type="nucleotide sequence ID" value="NZ_CADIKC010000025.1"/>
</dbReference>
<dbReference type="PANTHER" id="PTHR34501:SF9">
    <property type="entry name" value="MAJOR OUTER MEMBRANE PROTEIN P.IA"/>
    <property type="match status" value="1"/>
</dbReference>
<dbReference type="Proteomes" id="UP000494255">
    <property type="component" value="Unassembled WGS sequence"/>
</dbReference>
<dbReference type="PANTHER" id="PTHR34501">
    <property type="entry name" value="PROTEIN YDDL-RELATED"/>
    <property type="match status" value="1"/>
</dbReference>
<keyword evidence="6 11" id="KW-0732">Signal</keyword>
<dbReference type="CDD" id="cd00342">
    <property type="entry name" value="gram_neg_porins"/>
    <property type="match status" value="1"/>
</dbReference>
<keyword evidence="9" id="KW-0472">Membrane</keyword>
<evidence type="ECO:0000256" key="3">
    <source>
        <dbReference type="ARBA" id="ARBA00022448"/>
    </source>
</evidence>
<evidence type="ECO:0000256" key="5">
    <source>
        <dbReference type="ARBA" id="ARBA00022692"/>
    </source>
</evidence>
<accession>A0A6J5CTY7</accession>
<keyword evidence="10" id="KW-0998">Cell outer membrane</keyword>
<dbReference type="EMBL" id="CADIKC010000025">
    <property type="protein sequence ID" value="CAB3745593.1"/>
    <property type="molecule type" value="Genomic_DNA"/>
</dbReference>
<keyword evidence="14" id="KW-1185">Reference proteome</keyword>
<name>A0A6J5CTY7_9BURK</name>
<protein>
    <submittedName>
        <fullName evidence="13">Outer membrane porin protein</fullName>
    </submittedName>
</protein>
<evidence type="ECO:0000256" key="2">
    <source>
        <dbReference type="ARBA" id="ARBA00011233"/>
    </source>
</evidence>
<dbReference type="GO" id="GO:0046930">
    <property type="term" value="C:pore complex"/>
    <property type="evidence" value="ECO:0007669"/>
    <property type="project" value="UniProtKB-KW"/>
</dbReference>
<dbReference type="Gene3D" id="2.40.160.10">
    <property type="entry name" value="Porin"/>
    <property type="match status" value="1"/>
</dbReference>
<comment type="subunit">
    <text evidence="2">Homotrimer.</text>
</comment>
<dbReference type="GO" id="GO:0009279">
    <property type="term" value="C:cell outer membrane"/>
    <property type="evidence" value="ECO:0007669"/>
    <property type="project" value="UniProtKB-SubCell"/>
</dbReference>
<gene>
    <name evidence="13" type="ORF">LMG24238_07716</name>
</gene>
<dbReference type="Pfam" id="PF13609">
    <property type="entry name" value="Porin_4"/>
    <property type="match status" value="1"/>
</dbReference>
<evidence type="ECO:0000256" key="4">
    <source>
        <dbReference type="ARBA" id="ARBA00022452"/>
    </source>
</evidence>
<dbReference type="InterPro" id="IPR023614">
    <property type="entry name" value="Porin_dom_sf"/>
</dbReference>
<evidence type="ECO:0000259" key="12">
    <source>
        <dbReference type="Pfam" id="PF13609"/>
    </source>
</evidence>
<keyword evidence="4" id="KW-1134">Transmembrane beta strand</keyword>